<accession>A1ZJZ5</accession>
<evidence type="ECO:0000313" key="2">
    <source>
        <dbReference type="Proteomes" id="UP000004095"/>
    </source>
</evidence>
<sequence>MSNPEAKTKKFRKSLKLVVDTSGEVTLYGLNITDLLTEHNYPMWFRMYADTLAEYARDEEEEDVENKDEGTIASDDNETNFYKVFGVKPSDFF</sequence>
<reference evidence="1 2" key="1">
    <citation type="submission" date="2007-01" db="EMBL/GenBank/DDBJ databases">
        <authorList>
            <person name="Haygood M."/>
            <person name="Podell S."/>
            <person name="Anderson C."/>
            <person name="Hopkinson B."/>
            <person name="Roe K."/>
            <person name="Barbeau K."/>
            <person name="Gaasterland T."/>
            <person name="Ferriera S."/>
            <person name="Johnson J."/>
            <person name="Kravitz S."/>
            <person name="Beeson K."/>
            <person name="Sutton G."/>
            <person name="Rogers Y.-H."/>
            <person name="Friedman R."/>
            <person name="Frazier M."/>
            <person name="Venter J.C."/>
        </authorList>
    </citation>
    <scope>NUCLEOTIDE SEQUENCE [LARGE SCALE GENOMIC DNA]</scope>
    <source>
        <strain evidence="1 2">ATCC 23134</strain>
    </source>
</reference>
<dbReference type="EMBL" id="AAWS01000011">
    <property type="protein sequence ID" value="EAY29448.1"/>
    <property type="molecule type" value="Genomic_DNA"/>
</dbReference>
<proteinExistence type="predicted"/>
<dbReference type="Proteomes" id="UP000004095">
    <property type="component" value="Unassembled WGS sequence"/>
</dbReference>
<gene>
    <name evidence="1" type="ORF">M23134_01508</name>
</gene>
<protein>
    <submittedName>
        <fullName evidence="1">Uncharacterized protein</fullName>
    </submittedName>
</protein>
<evidence type="ECO:0000313" key="1">
    <source>
        <dbReference type="EMBL" id="EAY29448.1"/>
    </source>
</evidence>
<dbReference type="RefSeq" id="WP_002696508.1">
    <property type="nucleotide sequence ID" value="NZ_AAWS01000011.1"/>
</dbReference>
<keyword evidence="2" id="KW-1185">Reference proteome</keyword>
<dbReference type="AlphaFoldDB" id="A1ZJZ5"/>
<name>A1ZJZ5_MICM2</name>
<comment type="caution">
    <text evidence="1">The sequence shown here is derived from an EMBL/GenBank/DDBJ whole genome shotgun (WGS) entry which is preliminary data.</text>
</comment>
<organism evidence="1 2">
    <name type="scientific">Microscilla marina ATCC 23134</name>
    <dbReference type="NCBI Taxonomy" id="313606"/>
    <lineage>
        <taxon>Bacteria</taxon>
        <taxon>Pseudomonadati</taxon>
        <taxon>Bacteroidota</taxon>
        <taxon>Cytophagia</taxon>
        <taxon>Cytophagales</taxon>
        <taxon>Microscillaceae</taxon>
        <taxon>Microscilla</taxon>
    </lineage>
</organism>